<protein>
    <submittedName>
        <fullName evidence="1">Uncharacterized protein</fullName>
    </submittedName>
</protein>
<dbReference type="AlphaFoldDB" id="A0A6J4HRM6"/>
<proteinExistence type="predicted"/>
<reference evidence="1" key="1">
    <citation type="submission" date="2020-02" db="EMBL/GenBank/DDBJ databases">
        <authorList>
            <person name="Meier V. D."/>
        </authorList>
    </citation>
    <scope>NUCLEOTIDE SEQUENCE</scope>
    <source>
        <strain evidence="1">AVDCRST_MAG26</strain>
    </source>
</reference>
<organism evidence="1">
    <name type="scientific">uncultured Chloroflexia bacterium</name>
    <dbReference type="NCBI Taxonomy" id="1672391"/>
    <lineage>
        <taxon>Bacteria</taxon>
        <taxon>Bacillati</taxon>
        <taxon>Chloroflexota</taxon>
        <taxon>Chloroflexia</taxon>
        <taxon>environmental samples</taxon>
    </lineage>
</organism>
<gene>
    <name evidence="1" type="ORF">AVDCRST_MAG26-989</name>
</gene>
<sequence length="72" mass="8299">MFTHECLIRMTCKYLPLQLPPAQVCRLERLRQIEDVESEYPLEPSLISILREFNFHMSGAKTAPSSAIEGDF</sequence>
<dbReference type="EMBL" id="CADCTK010000224">
    <property type="protein sequence ID" value="CAA9231491.1"/>
    <property type="molecule type" value="Genomic_DNA"/>
</dbReference>
<accession>A0A6J4HRM6</accession>
<evidence type="ECO:0000313" key="1">
    <source>
        <dbReference type="EMBL" id="CAA9231491.1"/>
    </source>
</evidence>
<name>A0A6J4HRM6_9CHLR</name>